<dbReference type="GO" id="GO:0016020">
    <property type="term" value="C:membrane"/>
    <property type="evidence" value="ECO:0007669"/>
    <property type="project" value="UniProtKB-SubCell"/>
</dbReference>
<dbReference type="KEGG" id="clum:117736962"/>
<protein>
    <recommendedName>
        <fullName evidence="9">Membrane-spanning 4-domains subfamily A member 12</fullName>
    </recommendedName>
</protein>
<keyword evidence="4 6" id="KW-1133">Transmembrane helix</keyword>
<feature type="transmembrane region" description="Helical" evidence="6">
    <location>
        <begin position="73"/>
        <end position="90"/>
    </location>
</feature>
<keyword evidence="8" id="KW-1185">Reference proteome</keyword>
<proteinExistence type="inferred from homology"/>
<dbReference type="Pfam" id="PF04103">
    <property type="entry name" value="CD20"/>
    <property type="match status" value="1"/>
</dbReference>
<evidence type="ECO:0000256" key="4">
    <source>
        <dbReference type="ARBA" id="ARBA00022989"/>
    </source>
</evidence>
<evidence type="ECO:0000256" key="5">
    <source>
        <dbReference type="ARBA" id="ARBA00023136"/>
    </source>
</evidence>
<evidence type="ECO:0000256" key="6">
    <source>
        <dbReference type="SAM" id="Phobius"/>
    </source>
</evidence>
<dbReference type="CTD" id="571908"/>
<keyword evidence="5 6" id="KW-0472">Membrane</keyword>
<evidence type="ECO:0000256" key="1">
    <source>
        <dbReference type="ARBA" id="ARBA00004141"/>
    </source>
</evidence>
<name>A0A8C3AGW5_CYCLU</name>
<dbReference type="Proteomes" id="UP000694565">
    <property type="component" value="Unplaced"/>
</dbReference>
<organism evidence="7 8">
    <name type="scientific">Cyclopterus lumpus</name>
    <name type="common">Lumpsucker</name>
    <dbReference type="NCBI Taxonomy" id="8103"/>
    <lineage>
        <taxon>Eukaryota</taxon>
        <taxon>Metazoa</taxon>
        <taxon>Chordata</taxon>
        <taxon>Craniata</taxon>
        <taxon>Vertebrata</taxon>
        <taxon>Euteleostomi</taxon>
        <taxon>Actinopterygii</taxon>
        <taxon>Neopterygii</taxon>
        <taxon>Teleostei</taxon>
        <taxon>Neoteleostei</taxon>
        <taxon>Acanthomorphata</taxon>
        <taxon>Eupercaria</taxon>
        <taxon>Perciformes</taxon>
        <taxon>Cottioidei</taxon>
        <taxon>Cottales</taxon>
        <taxon>Cyclopteridae</taxon>
        <taxon>Cyclopterus</taxon>
    </lineage>
</organism>
<comment type="subcellular location">
    <subcellularLocation>
        <location evidence="1">Membrane</location>
        <topology evidence="1">Multi-pass membrane protein</topology>
    </subcellularLocation>
</comment>
<dbReference type="InterPro" id="IPR007237">
    <property type="entry name" value="CD20-like"/>
</dbReference>
<gene>
    <name evidence="7" type="primary">tmem176</name>
</gene>
<feature type="transmembrane region" description="Helical" evidence="6">
    <location>
        <begin position="157"/>
        <end position="176"/>
    </location>
</feature>
<comment type="similarity">
    <text evidence="2">Belongs to the MS4A family.</text>
</comment>
<sequence>MAVAVSSDLTVHVLEDANVVKLIDRQQALRGAIQRGEPKCLGVSQLMLGLMVISYSIPLHFTVRTEVVNFGVPWWSGLTFITAGVVAIVLDKHCTMKIYRVSLVASGASTLLSVVAVIIYSVDINGNLESPCLRMPHGSCGEEHYAKTLSRGVKSSLLLFTLAQTAISAVLCFLLFRQRHSFGQYAYFTEAAASTPTSITPPDLN</sequence>
<feature type="transmembrane region" description="Helical" evidence="6">
    <location>
        <begin position="102"/>
        <end position="122"/>
    </location>
</feature>
<evidence type="ECO:0000313" key="8">
    <source>
        <dbReference type="Proteomes" id="UP000694565"/>
    </source>
</evidence>
<evidence type="ECO:0008006" key="9">
    <source>
        <dbReference type="Google" id="ProtNLM"/>
    </source>
</evidence>
<feature type="transmembrane region" description="Helical" evidence="6">
    <location>
        <begin position="40"/>
        <end position="61"/>
    </location>
</feature>
<dbReference type="OrthoDB" id="8936163at2759"/>
<dbReference type="GeneTree" id="ENSGT00510000052942"/>
<dbReference type="RefSeq" id="XP_034398543.1">
    <property type="nucleotide sequence ID" value="XM_034542652.1"/>
</dbReference>
<dbReference type="AlphaFoldDB" id="A0A8C3AGW5"/>
<dbReference type="GeneID" id="117736962"/>
<reference evidence="7" key="1">
    <citation type="submission" date="2025-08" db="UniProtKB">
        <authorList>
            <consortium name="Ensembl"/>
        </authorList>
    </citation>
    <scope>IDENTIFICATION</scope>
</reference>
<dbReference type="Ensembl" id="ENSCLMT00005044178.1">
    <property type="protein sequence ID" value="ENSCLMP00005042650.1"/>
    <property type="gene ID" value="ENSCLMG00005019865.1"/>
</dbReference>
<evidence type="ECO:0000313" key="7">
    <source>
        <dbReference type="Ensembl" id="ENSCLMP00005042650.1"/>
    </source>
</evidence>
<evidence type="ECO:0000256" key="3">
    <source>
        <dbReference type="ARBA" id="ARBA00022692"/>
    </source>
</evidence>
<keyword evidence="3 6" id="KW-0812">Transmembrane</keyword>
<dbReference type="PANTHER" id="PTHR23320:SF129">
    <property type="entry name" value="MEMBRANE-SPANNING 4-DOMAINS SUBFAMILY A MEMBER 15"/>
    <property type="match status" value="1"/>
</dbReference>
<dbReference type="PANTHER" id="PTHR23320">
    <property type="entry name" value="MEMBRANE-SPANNING 4-DOMAINS SUBFAMILY A MS4A -RELATED"/>
    <property type="match status" value="1"/>
</dbReference>
<dbReference type="InterPro" id="IPR030417">
    <property type="entry name" value="MS4A"/>
</dbReference>
<accession>A0A8C3AGW5</accession>
<evidence type="ECO:0000256" key="2">
    <source>
        <dbReference type="ARBA" id="ARBA00009565"/>
    </source>
</evidence>
<reference evidence="7" key="2">
    <citation type="submission" date="2025-09" db="UniProtKB">
        <authorList>
            <consortium name="Ensembl"/>
        </authorList>
    </citation>
    <scope>IDENTIFICATION</scope>
</reference>